<protein>
    <submittedName>
        <fullName evidence="6">LysR family transcriptional regulator</fullName>
    </submittedName>
</protein>
<evidence type="ECO:0000313" key="7">
    <source>
        <dbReference type="Proteomes" id="UP001499988"/>
    </source>
</evidence>
<dbReference type="InterPro" id="IPR005119">
    <property type="entry name" value="LysR_subst-bd"/>
</dbReference>
<organism evidence="6 7">
    <name type="scientific">Ferrimonas pelagia</name>
    <dbReference type="NCBI Taxonomy" id="1177826"/>
    <lineage>
        <taxon>Bacteria</taxon>
        <taxon>Pseudomonadati</taxon>
        <taxon>Pseudomonadota</taxon>
        <taxon>Gammaproteobacteria</taxon>
        <taxon>Alteromonadales</taxon>
        <taxon>Ferrimonadaceae</taxon>
        <taxon>Ferrimonas</taxon>
    </lineage>
</organism>
<dbReference type="InterPro" id="IPR036388">
    <property type="entry name" value="WH-like_DNA-bd_sf"/>
</dbReference>
<reference evidence="7" key="1">
    <citation type="journal article" date="2019" name="Int. J. Syst. Evol. Microbiol.">
        <title>The Global Catalogue of Microorganisms (GCM) 10K type strain sequencing project: providing services to taxonomists for standard genome sequencing and annotation.</title>
        <authorList>
            <consortium name="The Broad Institute Genomics Platform"/>
            <consortium name="The Broad Institute Genome Sequencing Center for Infectious Disease"/>
            <person name="Wu L."/>
            <person name="Ma J."/>
        </authorList>
    </citation>
    <scope>NUCLEOTIDE SEQUENCE [LARGE SCALE GENOMIC DNA]</scope>
    <source>
        <strain evidence="7">JCM 18401</strain>
    </source>
</reference>
<dbReference type="InterPro" id="IPR058163">
    <property type="entry name" value="LysR-type_TF_proteobact-type"/>
</dbReference>
<dbReference type="SUPFAM" id="SSF46785">
    <property type="entry name" value="Winged helix' DNA-binding domain"/>
    <property type="match status" value="1"/>
</dbReference>
<dbReference type="Pfam" id="PF03466">
    <property type="entry name" value="LysR_substrate"/>
    <property type="match status" value="1"/>
</dbReference>
<keyword evidence="7" id="KW-1185">Reference proteome</keyword>
<dbReference type="Proteomes" id="UP001499988">
    <property type="component" value="Unassembled WGS sequence"/>
</dbReference>
<dbReference type="InterPro" id="IPR036390">
    <property type="entry name" value="WH_DNA-bd_sf"/>
</dbReference>
<name>A0ABP9EZL0_9GAMM</name>
<evidence type="ECO:0000259" key="5">
    <source>
        <dbReference type="PROSITE" id="PS50931"/>
    </source>
</evidence>
<sequence length="294" mass="33804">MNFDDLSLFAAVVRHRGINAAATACDLQRSKVSRRLQHLEQALGYQLLIRTTRHIELTEKGQWLYNQIQAPLETIESATGWMTEQRSRPSGTLRMAIPPVLGMTELFSHIMEQYMLHYPDIQLNIRHEKASVDLRRTNTDLQILPNYVPPQHDDFVQQRLVDLPYRIVASPRYLAAHGHPNSHEQLSEHTFLASGYIRHAYQSKVRDKHYSDDLHLLKRLACQGHGITALPALLVDKAILQGELIELLAEQRLPDLRVSVIYPTKAYLPEKTRTMIRYLHQVFAKGVAYPQLPL</sequence>
<dbReference type="Pfam" id="PF00126">
    <property type="entry name" value="HTH_1"/>
    <property type="match status" value="1"/>
</dbReference>
<proteinExistence type="inferred from homology"/>
<evidence type="ECO:0000313" key="6">
    <source>
        <dbReference type="EMBL" id="GAA4890328.1"/>
    </source>
</evidence>
<accession>A0ABP9EZL0</accession>
<dbReference type="Gene3D" id="1.10.10.10">
    <property type="entry name" value="Winged helix-like DNA-binding domain superfamily/Winged helix DNA-binding domain"/>
    <property type="match status" value="1"/>
</dbReference>
<evidence type="ECO:0000256" key="2">
    <source>
        <dbReference type="ARBA" id="ARBA00023015"/>
    </source>
</evidence>
<gene>
    <name evidence="6" type="ORF">GCM10023333_24470</name>
</gene>
<comment type="caution">
    <text evidence="6">The sequence shown here is derived from an EMBL/GenBank/DDBJ whole genome shotgun (WGS) entry which is preliminary data.</text>
</comment>
<dbReference type="Gene3D" id="3.40.190.290">
    <property type="match status" value="1"/>
</dbReference>
<dbReference type="EMBL" id="BAABJZ010000082">
    <property type="protein sequence ID" value="GAA4890328.1"/>
    <property type="molecule type" value="Genomic_DNA"/>
</dbReference>
<comment type="similarity">
    <text evidence="1">Belongs to the LysR transcriptional regulatory family.</text>
</comment>
<dbReference type="PANTHER" id="PTHR30537">
    <property type="entry name" value="HTH-TYPE TRANSCRIPTIONAL REGULATOR"/>
    <property type="match status" value="1"/>
</dbReference>
<keyword evidence="3" id="KW-0238">DNA-binding</keyword>
<evidence type="ECO:0000256" key="1">
    <source>
        <dbReference type="ARBA" id="ARBA00009437"/>
    </source>
</evidence>
<evidence type="ECO:0000256" key="3">
    <source>
        <dbReference type="ARBA" id="ARBA00023125"/>
    </source>
</evidence>
<dbReference type="PROSITE" id="PS50931">
    <property type="entry name" value="HTH_LYSR"/>
    <property type="match status" value="1"/>
</dbReference>
<keyword evidence="2" id="KW-0805">Transcription regulation</keyword>
<dbReference type="SUPFAM" id="SSF53850">
    <property type="entry name" value="Periplasmic binding protein-like II"/>
    <property type="match status" value="1"/>
</dbReference>
<keyword evidence="4" id="KW-0804">Transcription</keyword>
<evidence type="ECO:0000256" key="4">
    <source>
        <dbReference type="ARBA" id="ARBA00023163"/>
    </source>
</evidence>
<dbReference type="RefSeq" id="WP_345335687.1">
    <property type="nucleotide sequence ID" value="NZ_BAABJZ010000082.1"/>
</dbReference>
<dbReference type="PANTHER" id="PTHR30537:SF5">
    <property type="entry name" value="HTH-TYPE TRANSCRIPTIONAL ACTIVATOR TTDR-RELATED"/>
    <property type="match status" value="1"/>
</dbReference>
<dbReference type="InterPro" id="IPR000847">
    <property type="entry name" value="LysR_HTH_N"/>
</dbReference>
<feature type="domain" description="HTH lysR-type" evidence="5">
    <location>
        <begin position="1"/>
        <end position="58"/>
    </location>
</feature>